<dbReference type="InterPro" id="IPR055060">
    <property type="entry name" value="ACOX_C_alpha1"/>
</dbReference>
<feature type="domain" description="Acyl-coenzyme A oxidase N-terminal" evidence="17">
    <location>
        <begin position="34"/>
        <end position="103"/>
    </location>
</feature>
<dbReference type="GO" id="GO:0005777">
    <property type="term" value="C:peroxisome"/>
    <property type="evidence" value="ECO:0007669"/>
    <property type="project" value="UniProtKB-SubCell"/>
</dbReference>
<dbReference type="InterPro" id="IPR037069">
    <property type="entry name" value="AcylCoA_DH/ox_N_sf"/>
</dbReference>
<comment type="cofactor">
    <cofactor evidence="2">
        <name>FAD</name>
        <dbReference type="ChEBI" id="CHEBI:57692"/>
    </cofactor>
</comment>
<accession>A0A0G2HJZ0</accession>
<comment type="pathway">
    <text evidence="4">Lipid metabolism; peroxisomal fatty acid beta-oxidation.</text>
</comment>
<dbReference type="PANTHER" id="PTHR10909">
    <property type="entry name" value="ELECTRON TRANSPORT OXIDOREDUCTASE"/>
    <property type="match status" value="1"/>
</dbReference>
<dbReference type="Pfam" id="PF14749">
    <property type="entry name" value="Acyl-CoA_ox_N"/>
    <property type="match status" value="1"/>
</dbReference>
<dbReference type="Pfam" id="PF02770">
    <property type="entry name" value="Acyl-CoA_dh_M"/>
    <property type="match status" value="1"/>
</dbReference>
<dbReference type="FunFam" id="2.40.110.10:FF:000003">
    <property type="entry name" value="Acyl-coenzyme A oxidase"/>
    <property type="match status" value="1"/>
</dbReference>
<evidence type="ECO:0000256" key="5">
    <source>
        <dbReference type="ARBA" id="ARBA00006288"/>
    </source>
</evidence>
<evidence type="ECO:0000259" key="16">
    <source>
        <dbReference type="Pfam" id="PF02770"/>
    </source>
</evidence>
<dbReference type="FunFam" id="1.20.140.10:FF:000013">
    <property type="entry name" value="Acyl-coenzyme A oxidase"/>
    <property type="match status" value="1"/>
</dbReference>
<evidence type="ECO:0000256" key="7">
    <source>
        <dbReference type="ARBA" id="ARBA00022827"/>
    </source>
</evidence>
<dbReference type="AlphaFoldDB" id="A0A0G2HJZ0"/>
<evidence type="ECO:0000256" key="9">
    <source>
        <dbReference type="ARBA" id="ARBA00023002"/>
    </source>
</evidence>
<dbReference type="InterPro" id="IPR009100">
    <property type="entry name" value="AcylCoA_DH/oxidase_NM_dom_sf"/>
</dbReference>
<dbReference type="GO" id="GO:0055088">
    <property type="term" value="P:lipid homeostasis"/>
    <property type="evidence" value="ECO:0007669"/>
    <property type="project" value="TreeGrafter"/>
</dbReference>
<dbReference type="SUPFAM" id="SSF47203">
    <property type="entry name" value="Acyl-CoA dehydrogenase C-terminal domain-like"/>
    <property type="match status" value="2"/>
</dbReference>
<dbReference type="OrthoDB" id="538336at2759"/>
<dbReference type="EMBL" id="LCWF01000010">
    <property type="protein sequence ID" value="KKY28660.1"/>
    <property type="molecule type" value="Genomic_DNA"/>
</dbReference>
<evidence type="ECO:0000256" key="14">
    <source>
        <dbReference type="PIRSR" id="PIRSR000168-2"/>
    </source>
</evidence>
<dbReference type="SUPFAM" id="SSF56645">
    <property type="entry name" value="Acyl-CoA dehydrogenase NM domain-like"/>
    <property type="match status" value="1"/>
</dbReference>
<evidence type="ECO:0000256" key="11">
    <source>
        <dbReference type="ARBA" id="ARBA00023140"/>
    </source>
</evidence>
<dbReference type="Pfam" id="PF01756">
    <property type="entry name" value="ACOX"/>
    <property type="match status" value="1"/>
</dbReference>
<feature type="domain" description="Acyl-CoA oxidase C-alpha1" evidence="18">
    <location>
        <begin position="274"/>
        <end position="457"/>
    </location>
</feature>
<evidence type="ECO:0000256" key="2">
    <source>
        <dbReference type="ARBA" id="ARBA00001974"/>
    </source>
</evidence>
<protein>
    <recommendedName>
        <fullName evidence="12">Acyl-coenzyme A oxidase</fullName>
    </recommendedName>
</protein>
<evidence type="ECO:0000313" key="19">
    <source>
        <dbReference type="EMBL" id="KKY28660.1"/>
    </source>
</evidence>
<evidence type="ECO:0000256" key="8">
    <source>
        <dbReference type="ARBA" id="ARBA00022832"/>
    </source>
</evidence>
<evidence type="ECO:0000256" key="10">
    <source>
        <dbReference type="ARBA" id="ARBA00023098"/>
    </source>
</evidence>
<evidence type="ECO:0000256" key="3">
    <source>
        <dbReference type="ARBA" id="ARBA00004275"/>
    </source>
</evidence>
<dbReference type="InterPro" id="IPR036250">
    <property type="entry name" value="AcylCo_DH-like_C"/>
</dbReference>
<dbReference type="GO" id="GO:0033540">
    <property type="term" value="P:fatty acid beta-oxidation using acyl-CoA oxidase"/>
    <property type="evidence" value="ECO:0007669"/>
    <property type="project" value="UniProtKB-UniPathway"/>
</dbReference>
<comment type="subcellular location">
    <subcellularLocation>
        <location evidence="3">Peroxisome</location>
    </subcellularLocation>
</comment>
<comment type="caution">
    <text evidence="19">The sequence shown here is derived from an EMBL/GenBank/DDBJ whole genome shotgun (WGS) entry which is preliminary data.</text>
</comment>
<sequence>MPPPNPDWVTKLTPSGPQGSELLERERAKSNLPVDKLADFLFTKEALDRRQKILEILQSEQIFDKSQNYFAGRVDRVKTALSRAKRLTQLRNKHGWTDDDYLVANELIIREQGGPEQHKLFLEKAERYEIIGCYAQTELGHGSNVRGLETQAIWNPEDKTFIIRSPHLTASKWWIGTLGRTANHAAVMAQLIINGKPYGPHPFIVPIRDPKTHEPLPNVHVGDIGPKFGYNTMDNGFLLFNDVKIPHANMLSRFSGVDPNTSKYIRPSSPSLIYGTLTYIRTTIVLQSGSTLARGVTIATRYCCVRRQFQDNDAPPTERGENQVLNYTMVQMRLLPLLAATFALHFTGKGMLELYQQNQKRMSKDAVPAGTTKRGAGPEELNPGADLLADLHATSCGLKALASTTAVEGLEVCRRACGGHGYSSFSGIGTWYADYLPTVTWEGDNYMLTQQVARYLLKSARSVLANKAPNNDTTRILKNYLARQDMGAALDVLGSDAELVDAFAWRAAFLTFEALKHRDEEKRPWNSLLVDFYRLSTAHSQYLVVKSFYDALESPETKSSLDEPTIDILRKLYRLHSLNTLEREASEFFVSAATTIRQIQLARKSVMNLLEEIRPHAVKLVDTWKFPDWQLDSSLGRYDGKVYEDMFHRASQNNPLNDLIFDVNPNSERLILKDLSERKDLKSKL</sequence>
<feature type="domain" description="Acyl-CoA oxidase/dehydrogenase middle" evidence="16">
    <location>
        <begin position="133"/>
        <end position="243"/>
    </location>
</feature>
<evidence type="ECO:0000256" key="1">
    <source>
        <dbReference type="ARBA" id="ARBA00001201"/>
    </source>
</evidence>
<dbReference type="Gene3D" id="1.10.540.10">
    <property type="entry name" value="Acyl-CoA dehydrogenase/oxidase, N-terminal domain"/>
    <property type="match status" value="1"/>
</dbReference>
<dbReference type="InterPro" id="IPR012258">
    <property type="entry name" value="Acyl-CoA_oxidase"/>
</dbReference>
<evidence type="ECO:0000256" key="4">
    <source>
        <dbReference type="ARBA" id="ARBA00004846"/>
    </source>
</evidence>
<feature type="binding site" evidence="14">
    <location>
        <position position="137"/>
    </location>
    <ligand>
        <name>FAD</name>
        <dbReference type="ChEBI" id="CHEBI:57692"/>
    </ligand>
</feature>
<keyword evidence="8" id="KW-0276">Fatty acid metabolism</keyword>
<name>A0A0G2HJZ0_PHACM</name>
<comment type="similarity">
    <text evidence="5 12">Belongs to the acyl-CoA oxidase family.</text>
</comment>
<dbReference type="InterPro" id="IPR046373">
    <property type="entry name" value="Acyl-CoA_Oxase/DH_mid-dom_sf"/>
</dbReference>
<dbReference type="GO" id="GO:0005504">
    <property type="term" value="F:fatty acid binding"/>
    <property type="evidence" value="ECO:0007669"/>
    <property type="project" value="TreeGrafter"/>
</dbReference>
<reference evidence="19 20" key="2">
    <citation type="submission" date="2015-05" db="EMBL/GenBank/DDBJ databases">
        <authorList>
            <person name="Morales-Cruz A."/>
            <person name="Amrine K.C."/>
            <person name="Cantu D."/>
        </authorList>
    </citation>
    <scope>NUCLEOTIDE SEQUENCE [LARGE SCALE GENOMIC DNA]</scope>
    <source>
        <strain evidence="19">UCRPC4</strain>
    </source>
</reference>
<evidence type="ECO:0000313" key="20">
    <source>
        <dbReference type="Proteomes" id="UP000053317"/>
    </source>
</evidence>
<feature type="binding site" evidence="14">
    <location>
        <position position="176"/>
    </location>
    <ligand>
        <name>FAD</name>
        <dbReference type="ChEBI" id="CHEBI:57692"/>
    </ligand>
</feature>
<dbReference type="PIRSF" id="PIRSF000168">
    <property type="entry name" value="Acyl-CoA_oxidase"/>
    <property type="match status" value="1"/>
</dbReference>
<keyword evidence="10" id="KW-0443">Lipid metabolism</keyword>
<feature type="domain" description="Acyl-CoA oxidase C-terminal" evidence="15">
    <location>
        <begin position="497"/>
        <end position="666"/>
    </location>
</feature>
<dbReference type="Gene3D" id="2.40.110.10">
    <property type="entry name" value="Butyryl-CoA Dehydrogenase, subunit A, domain 2"/>
    <property type="match status" value="1"/>
</dbReference>
<keyword evidence="11" id="KW-0576">Peroxisome</keyword>
<keyword evidence="9" id="KW-0560">Oxidoreductase</keyword>
<organism evidence="19 20">
    <name type="scientific">Phaeomoniella chlamydospora</name>
    <name type="common">Phaeoacremonium chlamydosporum</name>
    <dbReference type="NCBI Taxonomy" id="158046"/>
    <lineage>
        <taxon>Eukaryota</taxon>
        <taxon>Fungi</taxon>
        <taxon>Dikarya</taxon>
        <taxon>Ascomycota</taxon>
        <taxon>Pezizomycotina</taxon>
        <taxon>Eurotiomycetes</taxon>
        <taxon>Chaetothyriomycetidae</taxon>
        <taxon>Phaeomoniellales</taxon>
        <taxon>Phaeomoniellaceae</taxon>
        <taxon>Phaeomoniella</taxon>
    </lineage>
</organism>
<evidence type="ECO:0000259" key="18">
    <source>
        <dbReference type="Pfam" id="PF22924"/>
    </source>
</evidence>
<dbReference type="UniPathway" id="UPA00661"/>
<dbReference type="InterPro" id="IPR029320">
    <property type="entry name" value="Acyl-CoA_ox_N"/>
</dbReference>
<evidence type="ECO:0000259" key="15">
    <source>
        <dbReference type="Pfam" id="PF01756"/>
    </source>
</evidence>
<dbReference type="GO" id="GO:0003997">
    <property type="term" value="F:acyl-CoA oxidase activity"/>
    <property type="evidence" value="ECO:0007669"/>
    <property type="project" value="UniProtKB-EC"/>
</dbReference>
<evidence type="ECO:0000256" key="12">
    <source>
        <dbReference type="PIRNR" id="PIRNR000168"/>
    </source>
</evidence>
<dbReference type="GO" id="GO:0071949">
    <property type="term" value="F:FAD binding"/>
    <property type="evidence" value="ECO:0007669"/>
    <property type="project" value="InterPro"/>
</dbReference>
<keyword evidence="7 12" id="KW-0274">FAD</keyword>
<dbReference type="InterPro" id="IPR006091">
    <property type="entry name" value="Acyl-CoA_Oxase/DH_mid-dom"/>
</dbReference>
<keyword evidence="20" id="KW-1185">Reference proteome</keyword>
<dbReference type="Gene3D" id="1.20.140.10">
    <property type="entry name" value="Butyryl-CoA Dehydrogenase, subunit A, domain 3"/>
    <property type="match status" value="2"/>
</dbReference>
<feature type="active site" description="Proton acceptor" evidence="13">
    <location>
        <position position="442"/>
    </location>
</feature>
<comment type="catalytic activity">
    <reaction evidence="1">
        <text>a 2,3-saturated acyl-CoA + O2 = a (2E)-enoyl-CoA + H2O2</text>
        <dbReference type="Rhea" id="RHEA:38959"/>
        <dbReference type="ChEBI" id="CHEBI:15379"/>
        <dbReference type="ChEBI" id="CHEBI:16240"/>
        <dbReference type="ChEBI" id="CHEBI:58856"/>
        <dbReference type="ChEBI" id="CHEBI:65111"/>
        <dbReference type="EC" id="1.3.3.6"/>
    </reaction>
</comment>
<evidence type="ECO:0000259" key="17">
    <source>
        <dbReference type="Pfam" id="PF14749"/>
    </source>
</evidence>
<dbReference type="Proteomes" id="UP000053317">
    <property type="component" value="Unassembled WGS sequence"/>
</dbReference>
<reference evidence="19 20" key="1">
    <citation type="submission" date="2015-05" db="EMBL/GenBank/DDBJ databases">
        <title>Distinctive expansion of gene families associated with plant cell wall degradation and secondary metabolism in the genomes of grapevine trunk pathogens.</title>
        <authorList>
            <person name="Lawrence D.P."/>
            <person name="Travadon R."/>
            <person name="Rolshausen P.E."/>
            <person name="Baumgartner K."/>
        </authorList>
    </citation>
    <scope>NUCLEOTIDE SEQUENCE [LARGE SCALE GENOMIC DNA]</scope>
    <source>
        <strain evidence="19">UCRPC4</strain>
    </source>
</reference>
<evidence type="ECO:0000256" key="13">
    <source>
        <dbReference type="PIRSR" id="PIRSR000168-1"/>
    </source>
</evidence>
<evidence type="ECO:0000256" key="6">
    <source>
        <dbReference type="ARBA" id="ARBA00022630"/>
    </source>
</evidence>
<dbReference type="Pfam" id="PF22924">
    <property type="entry name" value="ACOX_C_alpha1"/>
    <property type="match status" value="1"/>
</dbReference>
<gene>
    <name evidence="19" type="ORF">UCRPC4_g00467</name>
</gene>
<keyword evidence="6 12" id="KW-0285">Flavoprotein</keyword>
<proteinExistence type="inferred from homology"/>
<dbReference type="PANTHER" id="PTHR10909:SF250">
    <property type="entry name" value="PEROXISOMAL ACYL-COENZYME A OXIDASE 1"/>
    <property type="match status" value="1"/>
</dbReference>
<dbReference type="InterPro" id="IPR002655">
    <property type="entry name" value="Acyl-CoA_oxidase_C"/>
</dbReference>
<dbReference type="FunFam" id="1.20.140.10:FF:000015">
    <property type="entry name" value="Acyl-coenzyme A oxidase"/>
    <property type="match status" value="1"/>
</dbReference>